<dbReference type="Pfam" id="PF04082">
    <property type="entry name" value="Fungal_trans"/>
    <property type="match status" value="1"/>
</dbReference>
<dbReference type="InterPro" id="IPR052202">
    <property type="entry name" value="Yeast_MetPath_Reg"/>
</dbReference>
<feature type="domain" description="Zn(2)-C6 fungal-type" evidence="9">
    <location>
        <begin position="16"/>
        <end position="48"/>
    </location>
</feature>
<dbReference type="EMBL" id="KI964637">
    <property type="protein sequence ID" value="EUC32303.1"/>
    <property type="molecule type" value="Genomic_DNA"/>
</dbReference>
<comment type="subcellular location">
    <subcellularLocation>
        <location evidence="1">Nucleus</location>
    </subcellularLocation>
</comment>
<dbReference type="eggNOG" id="ENOG502RSRA">
    <property type="taxonomic scope" value="Eukaryota"/>
</dbReference>
<evidence type="ECO:0000256" key="3">
    <source>
        <dbReference type="ARBA" id="ARBA00022833"/>
    </source>
</evidence>
<keyword evidence="11" id="KW-1185">Reference proteome</keyword>
<dbReference type="GO" id="GO:0045944">
    <property type="term" value="P:positive regulation of transcription by RNA polymerase II"/>
    <property type="evidence" value="ECO:0007669"/>
    <property type="project" value="TreeGrafter"/>
</dbReference>
<dbReference type="InterPro" id="IPR007219">
    <property type="entry name" value="XnlR_reg_dom"/>
</dbReference>
<feature type="compositionally biased region" description="Polar residues" evidence="8">
    <location>
        <begin position="655"/>
        <end position="697"/>
    </location>
</feature>
<feature type="compositionally biased region" description="Polar residues" evidence="8">
    <location>
        <begin position="614"/>
        <end position="629"/>
    </location>
</feature>
<evidence type="ECO:0000256" key="1">
    <source>
        <dbReference type="ARBA" id="ARBA00004123"/>
    </source>
</evidence>
<evidence type="ECO:0000313" key="10">
    <source>
        <dbReference type="EMBL" id="EUC32303.1"/>
    </source>
</evidence>
<evidence type="ECO:0000313" key="11">
    <source>
        <dbReference type="Proteomes" id="UP000053841"/>
    </source>
</evidence>
<protein>
    <recommendedName>
        <fullName evidence="9">Zn(2)-C6 fungal-type domain-containing protein</fullName>
    </recommendedName>
</protein>
<dbReference type="OrthoDB" id="5319458at2759"/>
<dbReference type="PANTHER" id="PTHR47782:SF2">
    <property type="entry name" value="TRANSCRIPTION FACTOR, PUTATIVE (AFU_ORTHOLOGUE AFUA_4G12570)-RELATED"/>
    <property type="match status" value="1"/>
</dbReference>
<keyword evidence="7" id="KW-0539">Nucleus</keyword>
<evidence type="ECO:0000256" key="5">
    <source>
        <dbReference type="ARBA" id="ARBA00023125"/>
    </source>
</evidence>
<keyword evidence="4" id="KW-0805">Transcription regulation</keyword>
<dbReference type="SMART" id="SM00906">
    <property type="entry name" value="Fungal_trans"/>
    <property type="match status" value="1"/>
</dbReference>
<proteinExistence type="predicted"/>
<dbReference type="PROSITE" id="PS00463">
    <property type="entry name" value="ZN2_CY6_FUNGAL_1"/>
    <property type="match status" value="1"/>
</dbReference>
<dbReference type="GO" id="GO:0005634">
    <property type="term" value="C:nucleus"/>
    <property type="evidence" value="ECO:0007669"/>
    <property type="project" value="UniProtKB-SubCell"/>
</dbReference>
<name>W6Y301_COCC2</name>
<dbReference type="GO" id="GO:0043565">
    <property type="term" value="F:sequence-specific DNA binding"/>
    <property type="evidence" value="ECO:0007669"/>
    <property type="project" value="TreeGrafter"/>
</dbReference>
<evidence type="ECO:0000259" key="9">
    <source>
        <dbReference type="PROSITE" id="PS50048"/>
    </source>
</evidence>
<organism evidence="10 11">
    <name type="scientific">Cochliobolus carbonum (strain 26-R-13)</name>
    <name type="common">Maize leaf spot fungus</name>
    <name type="synonym">Bipolaris zeicola</name>
    <dbReference type="NCBI Taxonomy" id="930089"/>
    <lineage>
        <taxon>Eukaryota</taxon>
        <taxon>Fungi</taxon>
        <taxon>Dikarya</taxon>
        <taxon>Ascomycota</taxon>
        <taxon>Pezizomycotina</taxon>
        <taxon>Dothideomycetes</taxon>
        <taxon>Pleosporomycetidae</taxon>
        <taxon>Pleosporales</taxon>
        <taxon>Pleosporineae</taxon>
        <taxon>Pleosporaceae</taxon>
        <taxon>Bipolaris</taxon>
    </lineage>
</organism>
<dbReference type="HOGENOM" id="CLU_019529_0_0_1"/>
<dbReference type="PANTHER" id="PTHR47782">
    <property type="entry name" value="ZN(II)2CYS6 TRANSCRIPTION FACTOR (EUROFUNG)-RELATED"/>
    <property type="match status" value="1"/>
</dbReference>
<dbReference type="KEGG" id="bze:COCCADRAFT_99015"/>
<feature type="compositionally biased region" description="Basic and acidic residues" evidence="8">
    <location>
        <begin position="92"/>
        <end position="103"/>
    </location>
</feature>
<keyword evidence="5" id="KW-0238">DNA-binding</keyword>
<feature type="compositionally biased region" description="Polar residues" evidence="8">
    <location>
        <begin position="769"/>
        <end position="785"/>
    </location>
</feature>
<evidence type="ECO:0000256" key="8">
    <source>
        <dbReference type="SAM" id="MobiDB-lite"/>
    </source>
</evidence>
<accession>W6Y301</accession>
<dbReference type="SMART" id="SM00066">
    <property type="entry name" value="GAL4"/>
    <property type="match status" value="1"/>
</dbReference>
<sequence>MVLETPLLRVSRPVAACSRCRAAKVKCDGKLPACTACEKSNRASECSSTNDQFARGKERSYVATLESRVEKLEKKIQEARARRKSSVIIMHDTSDDSTPRRSSTDTLKATKPVSQRAARQREASEIDDLVSDFGLLAVNATARDFYGFTTEMSYARLIRSASTKEPLSGDLIKPLPPRFAATPLIQHYLNNVFTLWPIFEEATLYSSVEAVYQQGNNSTPWDRWCVRMVLAIACLSQSESRGDNHYTDAVGHMIAALENAEEVLHPGYIASIQALVLWTIYATMDPHHFDSWTLVGAASRAMVDLGIHQDPSKNVAISRTKLELRRRVYWCVYSLDRSTSLVQTRAFSFSDEAANVAFPFYSTPMSPKYSSPQSHLFQQSFDTAIDLFKIREIQSEWYMDLFQSGREPWPDPYQYIWKQYNRMADWFQDMPQSTLPAVKSFFELELLYSYVYILSPNPRIPHIHEYAQRLIFEHCIAYAANLLAVLDKPSHTVKPPVTYYDAMRAYMTGRQFVDVLSRNLEVILDARPAVPPAPATGTQVESEDPLAPPTQVNAPPFPSPSPAEGQSLPLDPTTRAINALNDYTTLLSRFGLRFGFIHWRDRFQRESASLSAQLHQRSQAAPTTYSPQWGSMPSLSPQPPQLMYSNLPATPPSLFPQQSSPYTSSLSYNNSYDGSGQSPQQHGMTYDASPSQHTWATPSPQPVPELPQPSGGQTRRAMVYGPGIPVNTNRGRSPAASSSPAHDTSNGWVQQDQQHSDANSYFQAPPSMPQQNSGSWGQSSPDNWS</sequence>
<dbReference type="RefSeq" id="XP_007713417.1">
    <property type="nucleotide sequence ID" value="XM_007715227.1"/>
</dbReference>
<feature type="region of interest" description="Disordered" evidence="8">
    <location>
        <begin position="531"/>
        <end position="571"/>
    </location>
</feature>
<dbReference type="AlphaFoldDB" id="W6Y301"/>
<dbReference type="GO" id="GO:0008270">
    <property type="term" value="F:zinc ion binding"/>
    <property type="evidence" value="ECO:0007669"/>
    <property type="project" value="InterPro"/>
</dbReference>
<gene>
    <name evidence="10" type="ORF">COCCADRAFT_99015</name>
</gene>
<evidence type="ECO:0000256" key="7">
    <source>
        <dbReference type="ARBA" id="ARBA00023242"/>
    </source>
</evidence>
<keyword evidence="2" id="KW-0479">Metal-binding</keyword>
<evidence type="ECO:0000256" key="4">
    <source>
        <dbReference type="ARBA" id="ARBA00023015"/>
    </source>
</evidence>
<dbReference type="CDD" id="cd12148">
    <property type="entry name" value="fungal_TF_MHR"/>
    <property type="match status" value="1"/>
</dbReference>
<evidence type="ECO:0000256" key="2">
    <source>
        <dbReference type="ARBA" id="ARBA00022723"/>
    </source>
</evidence>
<dbReference type="SUPFAM" id="SSF57701">
    <property type="entry name" value="Zn2/Cys6 DNA-binding domain"/>
    <property type="match status" value="1"/>
</dbReference>
<dbReference type="GO" id="GO:0000981">
    <property type="term" value="F:DNA-binding transcription factor activity, RNA polymerase II-specific"/>
    <property type="evidence" value="ECO:0007669"/>
    <property type="project" value="InterPro"/>
</dbReference>
<dbReference type="InterPro" id="IPR036864">
    <property type="entry name" value="Zn2-C6_fun-type_DNA-bd_sf"/>
</dbReference>
<dbReference type="CDD" id="cd00067">
    <property type="entry name" value="GAL4"/>
    <property type="match status" value="1"/>
</dbReference>
<dbReference type="InterPro" id="IPR001138">
    <property type="entry name" value="Zn2Cys6_DnaBD"/>
</dbReference>
<keyword evidence="6" id="KW-0804">Transcription</keyword>
<dbReference type="GO" id="GO:0006351">
    <property type="term" value="P:DNA-templated transcription"/>
    <property type="evidence" value="ECO:0007669"/>
    <property type="project" value="InterPro"/>
</dbReference>
<feature type="compositionally biased region" description="Polar residues" evidence="8">
    <location>
        <begin position="742"/>
        <end position="762"/>
    </location>
</feature>
<feature type="compositionally biased region" description="Low complexity" evidence="8">
    <location>
        <begin position="631"/>
        <end position="645"/>
    </location>
</feature>
<feature type="region of interest" description="Disordered" evidence="8">
    <location>
        <begin position="614"/>
        <end position="785"/>
    </location>
</feature>
<keyword evidence="3" id="KW-0862">Zinc</keyword>
<evidence type="ECO:0000256" key="6">
    <source>
        <dbReference type="ARBA" id="ARBA00023163"/>
    </source>
</evidence>
<dbReference type="Pfam" id="PF00172">
    <property type="entry name" value="Zn_clus"/>
    <property type="match status" value="1"/>
</dbReference>
<dbReference type="Proteomes" id="UP000053841">
    <property type="component" value="Unassembled WGS sequence"/>
</dbReference>
<dbReference type="STRING" id="930089.W6Y301"/>
<dbReference type="GeneID" id="19154710"/>
<feature type="region of interest" description="Disordered" evidence="8">
    <location>
        <begin position="92"/>
        <end position="121"/>
    </location>
</feature>
<reference evidence="10 11" key="1">
    <citation type="journal article" date="2013" name="PLoS Genet.">
        <title>Comparative genome structure, secondary metabolite, and effector coding capacity across Cochliobolus pathogens.</title>
        <authorList>
            <person name="Condon B.J."/>
            <person name="Leng Y."/>
            <person name="Wu D."/>
            <person name="Bushley K.E."/>
            <person name="Ohm R.A."/>
            <person name="Otillar R."/>
            <person name="Martin J."/>
            <person name="Schackwitz W."/>
            <person name="Grimwood J."/>
            <person name="MohdZainudin N."/>
            <person name="Xue C."/>
            <person name="Wang R."/>
            <person name="Manning V.A."/>
            <person name="Dhillon B."/>
            <person name="Tu Z.J."/>
            <person name="Steffenson B.J."/>
            <person name="Salamov A."/>
            <person name="Sun H."/>
            <person name="Lowry S."/>
            <person name="LaButti K."/>
            <person name="Han J."/>
            <person name="Copeland A."/>
            <person name="Lindquist E."/>
            <person name="Barry K."/>
            <person name="Schmutz J."/>
            <person name="Baker S.E."/>
            <person name="Ciuffetti L.M."/>
            <person name="Grigoriev I.V."/>
            <person name="Zhong S."/>
            <person name="Turgeon B.G."/>
        </authorList>
    </citation>
    <scope>NUCLEOTIDE SEQUENCE [LARGE SCALE GENOMIC DNA]</scope>
    <source>
        <strain evidence="10 11">26-R-13</strain>
    </source>
</reference>
<dbReference type="PROSITE" id="PS50048">
    <property type="entry name" value="ZN2_CY6_FUNGAL_2"/>
    <property type="match status" value="1"/>
</dbReference>
<dbReference type="Gene3D" id="4.10.240.10">
    <property type="entry name" value="Zn(2)-C6 fungal-type DNA-binding domain"/>
    <property type="match status" value="1"/>
</dbReference>